<dbReference type="PROSITE" id="PS50191">
    <property type="entry name" value="CRAL_TRIO"/>
    <property type="match status" value="1"/>
</dbReference>
<evidence type="ECO:0000259" key="1">
    <source>
        <dbReference type="PROSITE" id="PS50191"/>
    </source>
</evidence>
<protein>
    <recommendedName>
        <fullName evidence="1">CRAL-TRIO domain-containing protein</fullName>
    </recommendedName>
</protein>
<dbReference type="InterPro" id="IPR036273">
    <property type="entry name" value="CRAL/TRIO_N_dom_sf"/>
</dbReference>
<dbReference type="InterPro" id="IPR001251">
    <property type="entry name" value="CRAL-TRIO_dom"/>
</dbReference>
<dbReference type="SMART" id="SM01100">
    <property type="entry name" value="CRAL_TRIO_N"/>
    <property type="match status" value="1"/>
</dbReference>
<reference evidence="2" key="1">
    <citation type="submission" date="2015-11" db="EMBL/GenBank/DDBJ databases">
        <title>De novo transcriptome assembly of four potential Pierce s Disease insect vectors from Arizona vineyards.</title>
        <authorList>
            <person name="Tassone E.E."/>
        </authorList>
    </citation>
    <scope>NUCLEOTIDE SEQUENCE</scope>
</reference>
<proteinExistence type="predicted"/>
<dbReference type="GO" id="GO:1902936">
    <property type="term" value="F:phosphatidylinositol bisphosphate binding"/>
    <property type="evidence" value="ECO:0007669"/>
    <property type="project" value="TreeGrafter"/>
</dbReference>
<dbReference type="SUPFAM" id="SSF52087">
    <property type="entry name" value="CRAL/TRIO domain"/>
    <property type="match status" value="1"/>
</dbReference>
<dbReference type="GO" id="GO:0016020">
    <property type="term" value="C:membrane"/>
    <property type="evidence" value="ECO:0007669"/>
    <property type="project" value="TreeGrafter"/>
</dbReference>
<organism evidence="2">
    <name type="scientific">Cuerna arida</name>
    <dbReference type="NCBI Taxonomy" id="1464854"/>
    <lineage>
        <taxon>Eukaryota</taxon>
        <taxon>Metazoa</taxon>
        <taxon>Ecdysozoa</taxon>
        <taxon>Arthropoda</taxon>
        <taxon>Hexapoda</taxon>
        <taxon>Insecta</taxon>
        <taxon>Pterygota</taxon>
        <taxon>Neoptera</taxon>
        <taxon>Paraneoptera</taxon>
        <taxon>Hemiptera</taxon>
        <taxon>Auchenorrhyncha</taxon>
        <taxon>Membracoidea</taxon>
        <taxon>Cicadellidae</taxon>
        <taxon>Cicadellinae</taxon>
        <taxon>Proconiini</taxon>
        <taxon>Cuerna</taxon>
    </lineage>
</organism>
<dbReference type="PANTHER" id="PTHR10174">
    <property type="entry name" value="ALPHA-TOCOPHEROL TRANSFER PROTEIN-RELATED"/>
    <property type="match status" value="1"/>
</dbReference>
<dbReference type="EMBL" id="GECZ01007912">
    <property type="protein sequence ID" value="JAS61857.1"/>
    <property type="molecule type" value="Transcribed_RNA"/>
</dbReference>
<dbReference type="Gene3D" id="1.20.5.1200">
    <property type="entry name" value="Alpha-tocopherol transfer"/>
    <property type="match status" value="1"/>
</dbReference>
<sequence>MAEYCDFQWAGYRIPHSPSSAPYTPTKESPLEKEEALKVLKNKVSQHKGLPEMNESFLLRFLHARKMKVEESFKLLCNYHEYRKEHPALFENMTLNDTLIQQALYDGFPGVLANRDRKGRCVLVFFCNHWDHSNYSLEVIYRSLLLTLDRLLEQEENQVNGFVFIVDWTDFSLRQSTNISPRVMKAMIEGLQDCFPARFKGVHFVNQPWYVEAVLMLAKPFLKEKTKEKIFLYGNNLSALHKVLNADILPAELGGELSTYKPTLWADQMIHPDTAPKLSDKEYGKIYSDGN</sequence>
<dbReference type="Gene3D" id="1.10.8.20">
    <property type="entry name" value="N-terminal domain of phosphatidylinositol transfer protein sec14p"/>
    <property type="match status" value="1"/>
</dbReference>
<dbReference type="SUPFAM" id="SSF46938">
    <property type="entry name" value="CRAL/TRIO N-terminal domain"/>
    <property type="match status" value="1"/>
</dbReference>
<feature type="domain" description="CRAL-TRIO" evidence="1">
    <location>
        <begin position="100"/>
        <end position="261"/>
    </location>
</feature>
<dbReference type="PRINTS" id="PR00180">
    <property type="entry name" value="CRETINALDHBP"/>
</dbReference>
<dbReference type="Gene3D" id="3.40.525.10">
    <property type="entry name" value="CRAL-TRIO lipid binding domain"/>
    <property type="match status" value="1"/>
</dbReference>
<dbReference type="Pfam" id="PF00650">
    <property type="entry name" value="CRAL_TRIO"/>
    <property type="match status" value="1"/>
</dbReference>
<dbReference type="InterPro" id="IPR036865">
    <property type="entry name" value="CRAL-TRIO_dom_sf"/>
</dbReference>
<dbReference type="InterPro" id="IPR011074">
    <property type="entry name" value="CRAL/TRIO_N_dom"/>
</dbReference>
<name>A0A1B6GHF2_9HEMI</name>
<accession>A0A1B6GHF2</accession>
<dbReference type="AlphaFoldDB" id="A0A1B6GHF2"/>
<dbReference type="PANTHER" id="PTHR10174:SF231">
    <property type="entry name" value="CLAVESIN-2-LIKE PROTEIN"/>
    <property type="match status" value="1"/>
</dbReference>
<gene>
    <name evidence="2" type="ORF">g.22334</name>
</gene>
<evidence type="ECO:0000313" key="2">
    <source>
        <dbReference type="EMBL" id="JAS61857.1"/>
    </source>
</evidence>
<dbReference type="CDD" id="cd00170">
    <property type="entry name" value="SEC14"/>
    <property type="match status" value="1"/>
</dbReference>
<dbReference type="SMART" id="SM00516">
    <property type="entry name" value="SEC14"/>
    <property type="match status" value="1"/>
</dbReference>